<evidence type="ECO:0000256" key="1">
    <source>
        <dbReference type="ARBA" id="ARBA00004651"/>
    </source>
</evidence>
<evidence type="ECO:0000256" key="4">
    <source>
        <dbReference type="ARBA" id="ARBA00022741"/>
    </source>
</evidence>
<feature type="transmembrane region" description="Helical" evidence="8">
    <location>
        <begin position="184"/>
        <end position="205"/>
    </location>
</feature>
<keyword evidence="2" id="KW-0813">Transport</keyword>
<evidence type="ECO:0000313" key="12">
    <source>
        <dbReference type="Proteomes" id="UP000518605"/>
    </source>
</evidence>
<keyword evidence="4" id="KW-0547">Nucleotide-binding</keyword>
<organism evidence="11 12">
    <name type="scientific">Paenibacillus endophyticus</name>
    <dbReference type="NCBI Taxonomy" id="1294268"/>
    <lineage>
        <taxon>Bacteria</taxon>
        <taxon>Bacillati</taxon>
        <taxon>Bacillota</taxon>
        <taxon>Bacilli</taxon>
        <taxon>Bacillales</taxon>
        <taxon>Paenibacillaceae</taxon>
        <taxon>Paenibacillus</taxon>
    </lineage>
</organism>
<dbReference type="Gene3D" id="3.40.50.300">
    <property type="entry name" value="P-loop containing nucleotide triphosphate hydrolases"/>
    <property type="match status" value="1"/>
</dbReference>
<dbReference type="Gene3D" id="1.20.1560.10">
    <property type="entry name" value="ABC transporter type 1, transmembrane domain"/>
    <property type="match status" value="1"/>
</dbReference>
<feature type="transmembrane region" description="Helical" evidence="8">
    <location>
        <begin position="321"/>
        <end position="340"/>
    </location>
</feature>
<dbReference type="GO" id="GO:0016887">
    <property type="term" value="F:ATP hydrolysis activity"/>
    <property type="evidence" value="ECO:0007669"/>
    <property type="project" value="InterPro"/>
</dbReference>
<dbReference type="AlphaFoldDB" id="A0A7W5C3P4"/>
<dbReference type="Pfam" id="PF00664">
    <property type="entry name" value="ABC_membrane"/>
    <property type="match status" value="1"/>
</dbReference>
<dbReference type="InterPro" id="IPR036640">
    <property type="entry name" value="ABC1_TM_sf"/>
</dbReference>
<dbReference type="PANTHER" id="PTHR43394">
    <property type="entry name" value="ATP-DEPENDENT PERMEASE MDL1, MITOCHONDRIAL"/>
    <property type="match status" value="1"/>
</dbReference>
<dbReference type="FunFam" id="3.40.50.300:FF:000287">
    <property type="entry name" value="Multidrug ABC transporter ATP-binding protein"/>
    <property type="match status" value="1"/>
</dbReference>
<dbReference type="SUPFAM" id="SSF52540">
    <property type="entry name" value="P-loop containing nucleoside triphosphate hydrolases"/>
    <property type="match status" value="1"/>
</dbReference>
<evidence type="ECO:0000256" key="8">
    <source>
        <dbReference type="SAM" id="Phobius"/>
    </source>
</evidence>
<evidence type="ECO:0000256" key="3">
    <source>
        <dbReference type="ARBA" id="ARBA00022692"/>
    </source>
</evidence>
<accession>A0A7W5C3P4</accession>
<name>A0A7W5C3P4_9BACL</name>
<dbReference type="GO" id="GO:0005886">
    <property type="term" value="C:plasma membrane"/>
    <property type="evidence" value="ECO:0007669"/>
    <property type="project" value="UniProtKB-SubCell"/>
</dbReference>
<keyword evidence="12" id="KW-1185">Reference proteome</keyword>
<evidence type="ECO:0000256" key="7">
    <source>
        <dbReference type="ARBA" id="ARBA00023136"/>
    </source>
</evidence>
<dbReference type="PANTHER" id="PTHR43394:SF1">
    <property type="entry name" value="ATP-BINDING CASSETTE SUB-FAMILY B MEMBER 10, MITOCHONDRIAL"/>
    <property type="match status" value="1"/>
</dbReference>
<feature type="transmembrane region" description="Helical" evidence="8">
    <location>
        <begin position="401"/>
        <end position="422"/>
    </location>
</feature>
<dbReference type="InterPro" id="IPR039421">
    <property type="entry name" value="Type_1_exporter"/>
</dbReference>
<evidence type="ECO:0000256" key="6">
    <source>
        <dbReference type="ARBA" id="ARBA00022989"/>
    </source>
</evidence>
<evidence type="ECO:0000313" key="11">
    <source>
        <dbReference type="EMBL" id="MBB3150292.1"/>
    </source>
</evidence>
<feature type="domain" description="ABC transporter" evidence="9">
    <location>
        <begin position="498"/>
        <end position="732"/>
    </location>
</feature>
<evidence type="ECO:0000256" key="5">
    <source>
        <dbReference type="ARBA" id="ARBA00022840"/>
    </source>
</evidence>
<dbReference type="InterPro" id="IPR003439">
    <property type="entry name" value="ABC_transporter-like_ATP-bd"/>
</dbReference>
<evidence type="ECO:0000259" key="9">
    <source>
        <dbReference type="PROSITE" id="PS50893"/>
    </source>
</evidence>
<protein>
    <submittedName>
        <fullName evidence="11">ATP-binding cassette subfamily B protein</fullName>
    </submittedName>
</protein>
<dbReference type="CDD" id="cd18563">
    <property type="entry name" value="ABC_6TM_exporter_like"/>
    <property type="match status" value="1"/>
</dbReference>
<dbReference type="Proteomes" id="UP000518605">
    <property type="component" value="Unassembled WGS sequence"/>
</dbReference>
<dbReference type="InterPro" id="IPR011527">
    <property type="entry name" value="ABC1_TM_dom"/>
</dbReference>
<dbReference type="PROSITE" id="PS50929">
    <property type="entry name" value="ABC_TM1F"/>
    <property type="match status" value="1"/>
</dbReference>
<sequence length="744" mass="82934">MKTKNAKREAGKPVNGVAVEQQDTENPWLRLRADVDFTERRFRHYEVVFKSLTMEIVDGQGKSIMTFHKNNMIDVSVREALGGASFFIITGDGEIEAARFSLPYIETFRQAVPAIKSWLSEGDEAGGLTLPALEESTDTYRCSKCDKTISPGASKCLTCSIRWTMLRRLAAYCTPYRSPMLVSALLLVLSVFIEVIPPYLIKLIVDEVAKPSGSLKLLFALASGLALVQVLSAAMQVIRSYLGVRIGGKLVGAIRRDMFGALMKLSMRFFDHRQVSQFIGRIQDDTDELKEFLTNGMVYLVTQLLLAIGILFMLFHLNGQLAAMILIPTPFLFAGLYWLWKRLSSLWYSQWQSALHVNNVIGEALQGIRVIKAFAQENAEKNRFDKVNNQWINRTISFGNLWLGVSPIFTVLTAVFGIAVWYLGGRSVMSGTMSIGTLTAFTTYLLMFFGPVQASGQLLSWLNRSLGSAERILEIIDAKVDVPDKRDAVELSSVSGEIRFHGVRYGYEVERPVLKDINLTIRPGEMIGLVGRSGAGKSTLINMICRFYDPNAGSVALDGHDLRDIRQESLRKHIGVVLQETFLFDGTIAENIAYGRPDSPPETVIAAAHAANAHDFICRLPEGYDTRVGERGHRLSGGEKQRIAIARALLLDPEILILDEATASVDTETERLIQEALTRLIRGRTTIAIAHRLSTLRHADRLVVLDQGRIVEMGTHEELYAKQTHYYRLVESQKQTAKIPSEVG</sequence>
<dbReference type="RefSeq" id="WP_246431528.1">
    <property type="nucleotide sequence ID" value="NZ_CBCSLB010000001.1"/>
</dbReference>
<evidence type="ECO:0000259" key="10">
    <source>
        <dbReference type="PROSITE" id="PS50929"/>
    </source>
</evidence>
<keyword evidence="5 11" id="KW-0067">ATP-binding</keyword>
<dbReference type="EMBL" id="JACHXW010000001">
    <property type="protein sequence ID" value="MBB3150292.1"/>
    <property type="molecule type" value="Genomic_DNA"/>
</dbReference>
<dbReference type="Pfam" id="PF00005">
    <property type="entry name" value="ABC_tran"/>
    <property type="match status" value="1"/>
</dbReference>
<keyword evidence="3 8" id="KW-0812">Transmembrane</keyword>
<feature type="transmembrane region" description="Helical" evidence="8">
    <location>
        <begin position="297"/>
        <end position="315"/>
    </location>
</feature>
<comment type="subcellular location">
    <subcellularLocation>
        <location evidence="1">Cell membrane</location>
        <topology evidence="1">Multi-pass membrane protein</topology>
    </subcellularLocation>
</comment>
<comment type="caution">
    <text evidence="11">The sequence shown here is derived from an EMBL/GenBank/DDBJ whole genome shotgun (WGS) entry which is preliminary data.</text>
</comment>
<dbReference type="GO" id="GO:0005524">
    <property type="term" value="F:ATP binding"/>
    <property type="evidence" value="ECO:0007669"/>
    <property type="project" value="UniProtKB-KW"/>
</dbReference>
<dbReference type="SMART" id="SM00382">
    <property type="entry name" value="AAA"/>
    <property type="match status" value="1"/>
</dbReference>
<dbReference type="PROSITE" id="PS00211">
    <property type="entry name" value="ABC_TRANSPORTER_1"/>
    <property type="match status" value="1"/>
</dbReference>
<dbReference type="InterPro" id="IPR017871">
    <property type="entry name" value="ABC_transporter-like_CS"/>
</dbReference>
<gene>
    <name evidence="11" type="ORF">FHS16_000324</name>
</gene>
<keyword evidence="6 8" id="KW-1133">Transmembrane helix</keyword>
<dbReference type="GO" id="GO:0015421">
    <property type="term" value="F:ABC-type oligopeptide transporter activity"/>
    <property type="evidence" value="ECO:0007669"/>
    <property type="project" value="TreeGrafter"/>
</dbReference>
<feature type="domain" description="ABC transmembrane type-1" evidence="10">
    <location>
        <begin position="181"/>
        <end position="460"/>
    </location>
</feature>
<keyword evidence="7 8" id="KW-0472">Membrane</keyword>
<evidence type="ECO:0000256" key="2">
    <source>
        <dbReference type="ARBA" id="ARBA00022448"/>
    </source>
</evidence>
<reference evidence="11 12" key="1">
    <citation type="submission" date="2020-08" db="EMBL/GenBank/DDBJ databases">
        <title>Genomic Encyclopedia of Type Strains, Phase III (KMG-III): the genomes of soil and plant-associated and newly described type strains.</title>
        <authorList>
            <person name="Whitman W."/>
        </authorList>
    </citation>
    <scope>NUCLEOTIDE SEQUENCE [LARGE SCALE GENOMIC DNA]</scope>
    <source>
        <strain evidence="11 12">CECT 8234</strain>
    </source>
</reference>
<dbReference type="SUPFAM" id="SSF90123">
    <property type="entry name" value="ABC transporter transmembrane region"/>
    <property type="match status" value="1"/>
</dbReference>
<dbReference type="PROSITE" id="PS50893">
    <property type="entry name" value="ABC_TRANSPORTER_2"/>
    <property type="match status" value="1"/>
</dbReference>
<dbReference type="InterPro" id="IPR003593">
    <property type="entry name" value="AAA+_ATPase"/>
</dbReference>
<proteinExistence type="predicted"/>
<feature type="transmembrane region" description="Helical" evidence="8">
    <location>
        <begin position="217"/>
        <end position="238"/>
    </location>
</feature>
<dbReference type="InterPro" id="IPR027417">
    <property type="entry name" value="P-loop_NTPase"/>
</dbReference>